<dbReference type="PANTHER" id="PTHR30619">
    <property type="entry name" value="DNA INTERNALIZATION/COMPETENCE PROTEIN COMEC/REC2"/>
    <property type="match status" value="1"/>
</dbReference>
<reference evidence="2" key="1">
    <citation type="submission" date="2020-07" db="EMBL/GenBank/DDBJ databases">
        <title>Huge and variable diversity of episymbiotic CPR bacteria and DPANN archaea in groundwater ecosystems.</title>
        <authorList>
            <person name="He C.Y."/>
            <person name="Keren R."/>
            <person name="Whittaker M."/>
            <person name="Farag I.F."/>
            <person name="Doudna J."/>
            <person name="Cate J.H.D."/>
            <person name="Banfield J.F."/>
        </authorList>
    </citation>
    <scope>NUCLEOTIDE SEQUENCE</scope>
    <source>
        <strain evidence="2">NC_groundwater_17_Pr7_B-0.1um_64_12</strain>
    </source>
</reference>
<accession>A0A931LW86</accession>
<comment type="caution">
    <text evidence="2">The sequence shown here is derived from an EMBL/GenBank/DDBJ whole genome shotgun (WGS) entry which is preliminary data.</text>
</comment>
<dbReference type="EMBL" id="JACOSL010000039">
    <property type="protein sequence ID" value="MBI1756817.1"/>
    <property type="molecule type" value="Genomic_DNA"/>
</dbReference>
<dbReference type="PANTHER" id="PTHR30619:SF1">
    <property type="entry name" value="RECOMBINATION PROTEIN 2"/>
    <property type="match status" value="1"/>
</dbReference>
<dbReference type="InterPro" id="IPR036866">
    <property type="entry name" value="RibonucZ/Hydroxyglut_hydro"/>
</dbReference>
<dbReference type="Pfam" id="PF00753">
    <property type="entry name" value="Lactamase_B"/>
    <property type="match status" value="1"/>
</dbReference>
<gene>
    <name evidence="2" type="ORF">HYR64_06900</name>
</gene>
<dbReference type="AlphaFoldDB" id="A0A931LW86"/>
<dbReference type="InterPro" id="IPR052159">
    <property type="entry name" value="Competence_DNA_uptake"/>
</dbReference>
<name>A0A931LW86_FIMGI</name>
<dbReference type="SMART" id="SM00849">
    <property type="entry name" value="Lactamase_B"/>
    <property type="match status" value="1"/>
</dbReference>
<dbReference type="Proteomes" id="UP000727962">
    <property type="component" value="Unassembled WGS sequence"/>
</dbReference>
<dbReference type="CDD" id="cd07731">
    <property type="entry name" value="ComA-like_MBL-fold"/>
    <property type="match status" value="1"/>
</dbReference>
<evidence type="ECO:0000313" key="2">
    <source>
        <dbReference type="EMBL" id="MBI1756817.1"/>
    </source>
</evidence>
<evidence type="ECO:0000313" key="3">
    <source>
        <dbReference type="Proteomes" id="UP000727962"/>
    </source>
</evidence>
<evidence type="ECO:0000259" key="1">
    <source>
        <dbReference type="SMART" id="SM00849"/>
    </source>
</evidence>
<feature type="domain" description="Metallo-beta-lactamase" evidence="1">
    <location>
        <begin position="39"/>
        <end position="235"/>
    </location>
</feature>
<dbReference type="InterPro" id="IPR035681">
    <property type="entry name" value="ComA-like_MBL"/>
</dbReference>
<dbReference type="Gene3D" id="3.60.15.10">
    <property type="entry name" value="Ribonuclease Z/Hydroxyacylglutathione hydrolase-like"/>
    <property type="match status" value="1"/>
</dbReference>
<dbReference type="InterPro" id="IPR001279">
    <property type="entry name" value="Metallo-B-lactamas"/>
</dbReference>
<dbReference type="SUPFAM" id="SSF56281">
    <property type="entry name" value="Metallo-hydrolase/oxidoreductase"/>
    <property type="match status" value="1"/>
</dbReference>
<proteinExistence type="predicted"/>
<organism evidence="2 3">
    <name type="scientific">Fimbriimonas ginsengisoli</name>
    <dbReference type="NCBI Taxonomy" id="1005039"/>
    <lineage>
        <taxon>Bacteria</taxon>
        <taxon>Bacillati</taxon>
        <taxon>Armatimonadota</taxon>
        <taxon>Fimbriimonadia</taxon>
        <taxon>Fimbriimonadales</taxon>
        <taxon>Fimbriimonadaceae</taxon>
        <taxon>Fimbriimonas</taxon>
    </lineage>
</organism>
<sequence>MSGPLKLTGFWLACLGLGLGAGWLWPQPAARLTFLSVGQGDCAVFQEAGATILVDVGPANPHIDAGARIVVPRLLAQGAGRVDLVFLTHPDGDHIGGLRSVLRTFPGARVAVSAAFRHSGKMRSYLAAAGVSERDVLWLISTRARVGAFQMTVDCPPVGPWDPDNDGSLFIRLSNQSSSAVLTGDASEKAEWAEAALSSWRSDVMKVGHHGSRTSSSEEWIAAVHPRVAVISCGSGNLFGHPHAAVLARLAQAGVEVHRTDLEGDLSFVATPGGFRLASR</sequence>
<protein>
    <submittedName>
        <fullName evidence="2">MBL fold metallo-hydrolase</fullName>
    </submittedName>
</protein>